<evidence type="ECO:0000313" key="6">
    <source>
        <dbReference type="Proteomes" id="UP000481087"/>
    </source>
</evidence>
<name>A0A6L8VA42_9BACL</name>
<keyword evidence="6" id="KW-1185">Reference proteome</keyword>
<feature type="chain" id="PRO_5026710420" evidence="3">
    <location>
        <begin position="23"/>
        <end position="416"/>
    </location>
</feature>
<dbReference type="PANTHER" id="PTHR33393:SF12">
    <property type="entry name" value="CAPSULE BIOSYNTHESIS PROTEIN CAPA"/>
    <property type="match status" value="1"/>
</dbReference>
<reference evidence="5 6" key="1">
    <citation type="submission" date="2019-12" db="EMBL/GenBank/DDBJ databases">
        <title>Paenibacillus sp. nov. sp. isolated from soil.</title>
        <authorList>
            <person name="Kim J."/>
            <person name="Jeong S.E."/>
            <person name="Jung H.S."/>
            <person name="Jeon C.O."/>
        </authorList>
    </citation>
    <scope>NUCLEOTIDE SEQUENCE [LARGE SCALE GENOMIC DNA]</scope>
    <source>
        <strain evidence="5 6">5J-6</strain>
    </source>
</reference>
<dbReference type="Pfam" id="PF09587">
    <property type="entry name" value="PGA_cap"/>
    <property type="match status" value="1"/>
</dbReference>
<keyword evidence="3" id="KW-0732">Signal</keyword>
<feature type="domain" description="Capsule synthesis protein CapA" evidence="4">
    <location>
        <begin position="80"/>
        <end position="326"/>
    </location>
</feature>
<dbReference type="Proteomes" id="UP000481087">
    <property type="component" value="Unassembled WGS sequence"/>
</dbReference>
<dbReference type="InterPro" id="IPR052169">
    <property type="entry name" value="CW_Biosynth-Accessory"/>
</dbReference>
<feature type="signal peptide" evidence="3">
    <location>
        <begin position="1"/>
        <end position="22"/>
    </location>
</feature>
<proteinExistence type="inferred from homology"/>
<dbReference type="Gene3D" id="3.60.21.10">
    <property type="match status" value="1"/>
</dbReference>
<evidence type="ECO:0000313" key="5">
    <source>
        <dbReference type="EMBL" id="MZQ87153.1"/>
    </source>
</evidence>
<evidence type="ECO:0000256" key="3">
    <source>
        <dbReference type="SAM" id="SignalP"/>
    </source>
</evidence>
<dbReference type="SMART" id="SM00854">
    <property type="entry name" value="PGA_cap"/>
    <property type="match status" value="1"/>
</dbReference>
<gene>
    <name evidence="5" type="ORF">GQF01_34070</name>
</gene>
<comment type="similarity">
    <text evidence="1">Belongs to the CapA family.</text>
</comment>
<dbReference type="InterPro" id="IPR019079">
    <property type="entry name" value="Capsule_synth_CapA"/>
</dbReference>
<dbReference type="SUPFAM" id="SSF56300">
    <property type="entry name" value="Metallo-dependent phosphatases"/>
    <property type="match status" value="1"/>
</dbReference>
<feature type="compositionally biased region" description="Basic and acidic residues" evidence="2">
    <location>
        <begin position="39"/>
        <end position="61"/>
    </location>
</feature>
<evidence type="ECO:0000256" key="2">
    <source>
        <dbReference type="SAM" id="MobiDB-lite"/>
    </source>
</evidence>
<accession>A0A6L8VA42</accession>
<comment type="caution">
    <text evidence="5">The sequence shown here is derived from an EMBL/GenBank/DDBJ whole genome shotgun (WGS) entry which is preliminary data.</text>
</comment>
<dbReference type="PANTHER" id="PTHR33393">
    <property type="entry name" value="POLYGLUTAMINE SYNTHESIS ACCESSORY PROTEIN RV0574C-RELATED"/>
    <property type="match status" value="1"/>
</dbReference>
<evidence type="ECO:0000259" key="4">
    <source>
        <dbReference type="SMART" id="SM00854"/>
    </source>
</evidence>
<organism evidence="5 6">
    <name type="scientific">Paenibacillus silvestris</name>
    <dbReference type="NCBI Taxonomy" id="2606219"/>
    <lineage>
        <taxon>Bacteria</taxon>
        <taxon>Bacillati</taxon>
        <taxon>Bacillota</taxon>
        <taxon>Bacilli</taxon>
        <taxon>Bacillales</taxon>
        <taxon>Paenibacillaceae</taxon>
        <taxon>Paenibacillus</taxon>
    </lineage>
</organism>
<evidence type="ECO:0000256" key="1">
    <source>
        <dbReference type="ARBA" id="ARBA00005662"/>
    </source>
</evidence>
<dbReference type="AlphaFoldDB" id="A0A6L8VA42"/>
<dbReference type="EMBL" id="WTUZ01000040">
    <property type="protein sequence ID" value="MZQ87153.1"/>
    <property type="molecule type" value="Genomic_DNA"/>
</dbReference>
<dbReference type="CDD" id="cd07381">
    <property type="entry name" value="MPP_CapA"/>
    <property type="match status" value="1"/>
</dbReference>
<dbReference type="InterPro" id="IPR029052">
    <property type="entry name" value="Metallo-depent_PP-like"/>
</dbReference>
<protein>
    <submittedName>
        <fullName evidence="5">CapA family protein</fullName>
    </submittedName>
</protein>
<dbReference type="PROSITE" id="PS51257">
    <property type="entry name" value="PROKAR_LIPOPROTEIN"/>
    <property type="match status" value="1"/>
</dbReference>
<sequence>MQRKRVVGIALMLTLTSGCFYTANPPAPREARIEKDRMDVKQVEDGREAEPEDRPGVKEVKPPAATVPPIVSEPKVSKVTLAAIGDVLIHSEIYQDAKQMDGTYNFSKMFENVQNYLRVPDILVANQETMIGGKELRLSGYPSFNSPQEVGDALKLAGVDLVTVANNHSLDRGEKVIQSALSYWDRLGIPYTGSFKSKEDQKNIRTLVKNNITFSFLSYAYGTNGIPHPKGKAYLVNRIDTTQIAQEVEEAKRVSDVVVVAMHWGTEYETLPNESQKGLAQKLADYGVHIVIGNHPHVLQPPAWVSGNNGHKTLVLYSLGNFISAQGGVAKRVGGMATIDIVKTMGKEKTITLKHPSFLPTFTFYRNMTQFKVLPVDQASPLKISNGTIQFDHIKQHMRTYMQELNFISADKVLIK</sequence>
<dbReference type="RefSeq" id="WP_161411792.1">
    <property type="nucleotide sequence ID" value="NZ_WTUZ01000040.1"/>
</dbReference>
<feature type="region of interest" description="Disordered" evidence="2">
    <location>
        <begin position="39"/>
        <end position="68"/>
    </location>
</feature>